<dbReference type="PANTHER" id="PTHR30283:SF4">
    <property type="entry name" value="PEROXIDE STRESS RESISTANCE PROTEIN YAAA"/>
    <property type="match status" value="1"/>
</dbReference>
<dbReference type="HAMAP" id="MF_00652">
    <property type="entry name" value="UPF0246"/>
    <property type="match status" value="1"/>
</dbReference>
<dbReference type="InterPro" id="IPR005583">
    <property type="entry name" value="YaaA"/>
</dbReference>
<sequence>MLAVISPAKTLDFERPLPALDPTRPRFEADAHNIASAASKLSQKKLAGLMHISDRLAALNVERFRDFGDQPSRSAIYAFAGDVYVGFEVRSLDPEALPFLQDHVRILSGLYGLLRPLDAIRPYRLEMGTKWAPRRGDLYTYWGDRVAGLLAEDLEESGGRAIINLASREYWRAVEGSLPPNVRVIEIDFREEGPEGLRFNSFAAKRARGMMARFLCEHRLDDPEALKTFDCDGYAYDAEGSEENRWRFRRV</sequence>
<dbReference type="Pfam" id="PF03883">
    <property type="entry name" value="H2O2_YaaD"/>
    <property type="match status" value="1"/>
</dbReference>
<evidence type="ECO:0000313" key="2">
    <source>
        <dbReference type="EMBL" id="MDT9597636.1"/>
    </source>
</evidence>
<comment type="similarity">
    <text evidence="1">Belongs to the UPF0246 family.</text>
</comment>
<keyword evidence="3" id="KW-1185">Reference proteome</keyword>
<accession>A0ABU3Q2K3</accession>
<dbReference type="NCBIfam" id="NF002542">
    <property type="entry name" value="PRK02101.1-3"/>
    <property type="match status" value="1"/>
</dbReference>
<evidence type="ECO:0000256" key="1">
    <source>
        <dbReference type="HAMAP-Rule" id="MF_00652"/>
    </source>
</evidence>
<protein>
    <recommendedName>
        <fullName evidence="1">UPF0246 protein RQX22_01560</fullName>
    </recommendedName>
</protein>
<reference evidence="2 3" key="1">
    <citation type="submission" date="2023-05" db="EMBL/GenBank/DDBJ databases">
        <authorList>
            <person name="Guo Y."/>
        </authorList>
    </citation>
    <scope>NUCLEOTIDE SEQUENCE [LARGE SCALE GENOMIC DNA]</scope>
    <source>
        <strain evidence="2 3">GR2756</strain>
    </source>
</reference>
<comment type="caution">
    <text evidence="2">The sequence shown here is derived from an EMBL/GenBank/DDBJ whole genome shotgun (WGS) entry which is preliminary data.</text>
</comment>
<dbReference type="EMBL" id="JAVUPU010000001">
    <property type="protein sequence ID" value="MDT9597636.1"/>
    <property type="molecule type" value="Genomic_DNA"/>
</dbReference>
<name>A0ABU3Q2K3_9SPHN</name>
<proteinExistence type="inferred from homology"/>
<dbReference type="Proteomes" id="UP001259572">
    <property type="component" value="Unassembled WGS sequence"/>
</dbReference>
<dbReference type="PANTHER" id="PTHR30283">
    <property type="entry name" value="PEROXIDE STRESS RESPONSE PROTEIN YAAA"/>
    <property type="match status" value="1"/>
</dbReference>
<dbReference type="RefSeq" id="WP_315723014.1">
    <property type="nucleotide sequence ID" value="NZ_JAVUPU010000001.1"/>
</dbReference>
<organism evidence="2 3">
    <name type="scientific">Sphingosinicella rhizophila</name>
    <dbReference type="NCBI Taxonomy" id="3050082"/>
    <lineage>
        <taxon>Bacteria</taxon>
        <taxon>Pseudomonadati</taxon>
        <taxon>Pseudomonadota</taxon>
        <taxon>Alphaproteobacteria</taxon>
        <taxon>Sphingomonadales</taxon>
        <taxon>Sphingosinicellaceae</taxon>
        <taxon>Sphingosinicella</taxon>
    </lineage>
</organism>
<evidence type="ECO:0000313" key="3">
    <source>
        <dbReference type="Proteomes" id="UP001259572"/>
    </source>
</evidence>
<gene>
    <name evidence="2" type="primary">yaaA</name>
    <name evidence="2" type="ORF">RQX22_01560</name>
</gene>